<dbReference type="KEGG" id="ovi:T265_04435"/>
<gene>
    <name evidence="2" type="ORF">T265_04435</name>
</gene>
<dbReference type="CTD" id="20318617"/>
<dbReference type="Proteomes" id="UP000054324">
    <property type="component" value="Unassembled WGS sequence"/>
</dbReference>
<keyword evidence="3" id="KW-1185">Reference proteome</keyword>
<name>A0A075AGL1_OPIVI</name>
<sequence>MKFGSEPIPLKRHTGIGSNLNTETLCSSPTNEQTDREEQPEQLEKLYINTGVGETRSSGLSKRFEMNAYNKSATCREIGRGGNDAELQNKPKTSQKAWVMQIGFRGMNADRSHIAAEADISSALGFCKSLNYIYFFQANWFHRDECRSFTHRSGS</sequence>
<dbReference type="EMBL" id="KL596691">
    <property type="protein sequence ID" value="KER28829.1"/>
    <property type="molecule type" value="Genomic_DNA"/>
</dbReference>
<protein>
    <submittedName>
        <fullName evidence="2">Uncharacterized protein</fullName>
    </submittedName>
</protein>
<evidence type="ECO:0000256" key="1">
    <source>
        <dbReference type="SAM" id="MobiDB-lite"/>
    </source>
</evidence>
<evidence type="ECO:0000313" key="2">
    <source>
        <dbReference type="EMBL" id="KER28829.1"/>
    </source>
</evidence>
<feature type="compositionally biased region" description="Polar residues" evidence="1">
    <location>
        <begin position="16"/>
        <end position="32"/>
    </location>
</feature>
<accession>A0A075AGL1</accession>
<dbReference type="GeneID" id="20318617"/>
<dbReference type="AlphaFoldDB" id="A0A075AGL1"/>
<proteinExistence type="predicted"/>
<feature type="region of interest" description="Disordered" evidence="1">
    <location>
        <begin position="1"/>
        <end position="40"/>
    </location>
</feature>
<organism evidence="2 3">
    <name type="scientific">Opisthorchis viverrini</name>
    <name type="common">Southeast Asian liver fluke</name>
    <dbReference type="NCBI Taxonomy" id="6198"/>
    <lineage>
        <taxon>Eukaryota</taxon>
        <taxon>Metazoa</taxon>
        <taxon>Spiralia</taxon>
        <taxon>Lophotrochozoa</taxon>
        <taxon>Platyhelminthes</taxon>
        <taxon>Trematoda</taxon>
        <taxon>Digenea</taxon>
        <taxon>Opisthorchiida</taxon>
        <taxon>Opisthorchiata</taxon>
        <taxon>Opisthorchiidae</taxon>
        <taxon>Opisthorchis</taxon>
    </lineage>
</organism>
<evidence type="ECO:0000313" key="3">
    <source>
        <dbReference type="Proteomes" id="UP000054324"/>
    </source>
</evidence>
<dbReference type="RefSeq" id="XP_009167444.1">
    <property type="nucleotide sequence ID" value="XM_009169180.1"/>
</dbReference>
<reference evidence="2 3" key="1">
    <citation type="submission" date="2013-11" db="EMBL/GenBank/DDBJ databases">
        <title>Opisthorchis viverrini - life in the bile duct.</title>
        <authorList>
            <person name="Young N.D."/>
            <person name="Nagarajan N."/>
            <person name="Lin S.J."/>
            <person name="Korhonen P.K."/>
            <person name="Jex A.R."/>
            <person name="Hall R.S."/>
            <person name="Safavi-Hemami H."/>
            <person name="Kaewkong W."/>
            <person name="Bertrand D."/>
            <person name="Gao S."/>
            <person name="Seet Q."/>
            <person name="Wongkham S."/>
            <person name="Teh B.T."/>
            <person name="Wongkham C."/>
            <person name="Intapan P.M."/>
            <person name="Maleewong W."/>
            <person name="Yang X."/>
            <person name="Hu M."/>
            <person name="Wang Z."/>
            <person name="Hofmann A."/>
            <person name="Sternberg P.W."/>
            <person name="Tan P."/>
            <person name="Wang J."/>
            <person name="Gasser R.B."/>
        </authorList>
    </citation>
    <scope>NUCLEOTIDE SEQUENCE [LARGE SCALE GENOMIC DNA]</scope>
</reference>